<sequence>VFFGLGFYGRTGPYINVSFDNTGYNSVGIPWLS</sequence>
<organism evidence="1 2">
    <name type="scientific">Rotaria sordida</name>
    <dbReference type="NCBI Taxonomy" id="392033"/>
    <lineage>
        <taxon>Eukaryota</taxon>
        <taxon>Metazoa</taxon>
        <taxon>Spiralia</taxon>
        <taxon>Gnathifera</taxon>
        <taxon>Rotifera</taxon>
        <taxon>Eurotatoria</taxon>
        <taxon>Bdelloidea</taxon>
        <taxon>Philodinida</taxon>
        <taxon>Philodinidae</taxon>
        <taxon>Rotaria</taxon>
    </lineage>
</organism>
<dbReference type="Proteomes" id="UP000663874">
    <property type="component" value="Unassembled WGS sequence"/>
</dbReference>
<protein>
    <submittedName>
        <fullName evidence="1">Uncharacterized protein</fullName>
    </submittedName>
</protein>
<dbReference type="EMBL" id="CAJOBE010022601">
    <property type="protein sequence ID" value="CAF4251500.1"/>
    <property type="molecule type" value="Genomic_DNA"/>
</dbReference>
<evidence type="ECO:0000313" key="1">
    <source>
        <dbReference type="EMBL" id="CAF4251500.1"/>
    </source>
</evidence>
<feature type="non-terminal residue" evidence="1">
    <location>
        <position position="1"/>
    </location>
</feature>
<proteinExistence type="predicted"/>
<evidence type="ECO:0000313" key="2">
    <source>
        <dbReference type="Proteomes" id="UP000663874"/>
    </source>
</evidence>
<accession>A0A820ES08</accession>
<name>A0A820ES08_9BILA</name>
<dbReference type="AlphaFoldDB" id="A0A820ES08"/>
<gene>
    <name evidence="1" type="ORF">FNK824_LOCUS38646</name>
</gene>
<reference evidence="1" key="1">
    <citation type="submission" date="2021-02" db="EMBL/GenBank/DDBJ databases">
        <authorList>
            <person name="Nowell W R."/>
        </authorList>
    </citation>
    <scope>NUCLEOTIDE SEQUENCE</scope>
</reference>
<comment type="caution">
    <text evidence="1">The sequence shown here is derived from an EMBL/GenBank/DDBJ whole genome shotgun (WGS) entry which is preliminary data.</text>
</comment>